<dbReference type="InterPro" id="IPR001087">
    <property type="entry name" value="GDSL"/>
</dbReference>
<comment type="subcellular location">
    <subcellularLocation>
        <location evidence="1">Secreted</location>
    </subcellularLocation>
</comment>
<dbReference type="Proteomes" id="UP000087171">
    <property type="component" value="Chromosome Ca1"/>
</dbReference>
<reference evidence="9" key="1">
    <citation type="journal article" date="2013" name="Nat. Biotechnol.">
        <title>Draft genome sequence of chickpea (Cicer arietinum) provides a resource for trait improvement.</title>
        <authorList>
            <person name="Varshney R.K."/>
            <person name="Song C."/>
            <person name="Saxena R.K."/>
            <person name="Azam S."/>
            <person name="Yu S."/>
            <person name="Sharpe A.G."/>
            <person name="Cannon S."/>
            <person name="Baek J."/>
            <person name="Rosen B.D."/>
            <person name="Tar'an B."/>
            <person name="Millan T."/>
            <person name="Zhang X."/>
            <person name="Ramsay L.D."/>
            <person name="Iwata A."/>
            <person name="Wang Y."/>
            <person name="Nelson W."/>
            <person name="Farmer A.D."/>
            <person name="Gaur P.M."/>
            <person name="Soderlund C."/>
            <person name="Penmetsa R.V."/>
            <person name="Xu C."/>
            <person name="Bharti A.K."/>
            <person name="He W."/>
            <person name="Winter P."/>
            <person name="Zhao S."/>
            <person name="Hane J.K."/>
            <person name="Carrasquilla-Garcia N."/>
            <person name="Condie J.A."/>
            <person name="Upadhyaya H.D."/>
            <person name="Luo M.C."/>
            <person name="Thudi M."/>
            <person name="Gowda C.L."/>
            <person name="Singh N.P."/>
            <person name="Lichtenzveig J."/>
            <person name="Gali K.K."/>
            <person name="Rubio J."/>
            <person name="Nadarajan N."/>
            <person name="Dolezel J."/>
            <person name="Bansal K.C."/>
            <person name="Xu X."/>
            <person name="Edwards D."/>
            <person name="Zhang G."/>
            <person name="Kahl G."/>
            <person name="Gil J."/>
            <person name="Singh K.B."/>
            <person name="Datta S.K."/>
            <person name="Jackson S.A."/>
            <person name="Wang J."/>
            <person name="Cook D.R."/>
        </authorList>
    </citation>
    <scope>NUCLEOTIDE SEQUENCE [LARGE SCALE GENOMIC DNA]</scope>
    <source>
        <strain evidence="9">cv. CDC Frontier</strain>
    </source>
</reference>
<dbReference type="OrthoDB" id="1683520at2759"/>
<dbReference type="InterPro" id="IPR035669">
    <property type="entry name" value="SGNH_plant_lipase-like"/>
</dbReference>
<gene>
    <name evidence="10" type="primary">LOC101494708</name>
</gene>
<keyword evidence="9" id="KW-1185">Reference proteome</keyword>
<keyword evidence="7" id="KW-0443">Lipid metabolism</keyword>
<name>A0A1S2X9Z8_CICAR</name>
<evidence type="ECO:0000256" key="4">
    <source>
        <dbReference type="ARBA" id="ARBA00022729"/>
    </source>
</evidence>
<dbReference type="SUPFAM" id="SSF52266">
    <property type="entry name" value="SGNH hydrolase"/>
    <property type="match status" value="1"/>
</dbReference>
<accession>A0A1S2X9Z8</accession>
<dbReference type="KEGG" id="cam:101494708"/>
<dbReference type="PROSITE" id="PS51257">
    <property type="entry name" value="PROKAR_LIPOPROTEIN"/>
    <property type="match status" value="1"/>
</dbReference>
<dbReference type="CDD" id="cd01837">
    <property type="entry name" value="SGNH_plant_lipase_like"/>
    <property type="match status" value="1"/>
</dbReference>
<evidence type="ECO:0000256" key="5">
    <source>
        <dbReference type="ARBA" id="ARBA00022801"/>
    </source>
</evidence>
<dbReference type="GeneID" id="101494708"/>
<keyword evidence="4 8" id="KW-0732">Signal</keyword>
<organism evidence="9 10">
    <name type="scientific">Cicer arietinum</name>
    <name type="common">Chickpea</name>
    <name type="synonym">Garbanzo</name>
    <dbReference type="NCBI Taxonomy" id="3827"/>
    <lineage>
        <taxon>Eukaryota</taxon>
        <taxon>Viridiplantae</taxon>
        <taxon>Streptophyta</taxon>
        <taxon>Embryophyta</taxon>
        <taxon>Tracheophyta</taxon>
        <taxon>Spermatophyta</taxon>
        <taxon>Magnoliopsida</taxon>
        <taxon>eudicotyledons</taxon>
        <taxon>Gunneridae</taxon>
        <taxon>Pentapetalae</taxon>
        <taxon>rosids</taxon>
        <taxon>fabids</taxon>
        <taxon>Fabales</taxon>
        <taxon>Fabaceae</taxon>
        <taxon>Papilionoideae</taxon>
        <taxon>50 kb inversion clade</taxon>
        <taxon>NPAAA clade</taxon>
        <taxon>Hologalegina</taxon>
        <taxon>IRL clade</taxon>
        <taxon>Cicereae</taxon>
        <taxon>Cicer</taxon>
    </lineage>
</organism>
<keyword evidence="5" id="KW-0378">Hydrolase</keyword>
<dbReference type="Gene3D" id="3.40.50.1110">
    <property type="entry name" value="SGNH hydrolase"/>
    <property type="match status" value="1"/>
</dbReference>
<dbReference type="InterPro" id="IPR051238">
    <property type="entry name" value="GDSL_esterase/lipase"/>
</dbReference>
<evidence type="ECO:0000313" key="10">
    <source>
        <dbReference type="RefSeq" id="XP_004485959.1"/>
    </source>
</evidence>
<dbReference type="PaxDb" id="3827-XP_004485959.1"/>
<dbReference type="PANTHER" id="PTHR45650:SF75">
    <property type="entry name" value="GDSL-LIKE LIPASE_ACYLHYDROLASE"/>
    <property type="match status" value="1"/>
</dbReference>
<dbReference type="Pfam" id="PF00657">
    <property type="entry name" value="Lipase_GDSL"/>
    <property type="match status" value="1"/>
</dbReference>
<keyword evidence="3" id="KW-0964">Secreted</keyword>
<dbReference type="InterPro" id="IPR036514">
    <property type="entry name" value="SGNH_hydro_sf"/>
</dbReference>
<dbReference type="AlphaFoldDB" id="A0A1S2X9Z8"/>
<evidence type="ECO:0000256" key="6">
    <source>
        <dbReference type="ARBA" id="ARBA00022963"/>
    </source>
</evidence>
<evidence type="ECO:0000256" key="7">
    <source>
        <dbReference type="ARBA" id="ARBA00023098"/>
    </source>
</evidence>
<evidence type="ECO:0000256" key="2">
    <source>
        <dbReference type="ARBA" id="ARBA00008668"/>
    </source>
</evidence>
<evidence type="ECO:0000313" key="9">
    <source>
        <dbReference type="Proteomes" id="UP000087171"/>
    </source>
</evidence>
<evidence type="ECO:0000256" key="1">
    <source>
        <dbReference type="ARBA" id="ARBA00004613"/>
    </source>
</evidence>
<keyword evidence="6" id="KW-0442">Lipid degradation</keyword>
<dbReference type="GO" id="GO:0005576">
    <property type="term" value="C:extracellular region"/>
    <property type="evidence" value="ECO:0007669"/>
    <property type="project" value="UniProtKB-SubCell"/>
</dbReference>
<sequence length="361" mass="39848">MACETKIWLVLHFLLLAACCMQHCVHGVSQVPCLFIFGDSLSDTGNNNNLSTSAKPIYHPYGIEHPHGPTGRFSDGYTTIDIIAQLLEFENPIPPFANLSGSDILKGVNYASGSAGIREETGKQLGNNIPLGLQLKNHRIIISQIATKLGGLTQAMQYLNKCLYYVNIGSNDYMNNYFQPQYYSTSRNYTPEQYAEVLVKHLSQYIQDLHGIGARKFALYGVGYVGCSPNSIATRGTNGSCIKQENLDALIFSHKLRDLVDQNNNQYHDSKYIFINSTAIKINSSLGFTVIHAPCCPMRSDGMCIPGSKPCSNRKEYAFYDGFHPTFALNSITASIIYNSTVSPGVTYPINVQQLAQLVIS</sequence>
<evidence type="ECO:0000256" key="3">
    <source>
        <dbReference type="ARBA" id="ARBA00022525"/>
    </source>
</evidence>
<dbReference type="GO" id="GO:0016042">
    <property type="term" value="P:lipid catabolic process"/>
    <property type="evidence" value="ECO:0007669"/>
    <property type="project" value="UniProtKB-KW"/>
</dbReference>
<feature type="signal peptide" evidence="8">
    <location>
        <begin position="1"/>
        <end position="27"/>
    </location>
</feature>
<dbReference type="InterPro" id="IPR008265">
    <property type="entry name" value="Lipase_GDSL_AS"/>
</dbReference>
<feature type="chain" id="PRO_5010306236" evidence="8">
    <location>
        <begin position="28"/>
        <end position="361"/>
    </location>
</feature>
<dbReference type="eggNOG" id="ENOG502SIKN">
    <property type="taxonomic scope" value="Eukaryota"/>
</dbReference>
<protein>
    <submittedName>
        <fullName evidence="10">GDSL esterase/lipase At1g29670-like</fullName>
    </submittedName>
</protein>
<evidence type="ECO:0000256" key="8">
    <source>
        <dbReference type="SAM" id="SignalP"/>
    </source>
</evidence>
<proteinExistence type="inferred from homology"/>
<dbReference type="GO" id="GO:0016298">
    <property type="term" value="F:lipase activity"/>
    <property type="evidence" value="ECO:0007669"/>
    <property type="project" value="InterPro"/>
</dbReference>
<reference evidence="10" key="2">
    <citation type="submission" date="2025-08" db="UniProtKB">
        <authorList>
            <consortium name="RefSeq"/>
        </authorList>
    </citation>
    <scope>IDENTIFICATION</scope>
    <source>
        <tissue evidence="10">Etiolated seedlings</tissue>
    </source>
</reference>
<comment type="similarity">
    <text evidence="2">Belongs to the 'GDSL' lipolytic enzyme family.</text>
</comment>
<dbReference type="PANTHER" id="PTHR45650">
    <property type="entry name" value="GDSL-LIKE LIPASE/ACYLHYDROLASE-RELATED"/>
    <property type="match status" value="1"/>
</dbReference>
<dbReference type="RefSeq" id="XP_004485959.1">
    <property type="nucleotide sequence ID" value="XM_004485902.3"/>
</dbReference>
<dbReference type="PROSITE" id="PS01098">
    <property type="entry name" value="LIPASE_GDSL_SER"/>
    <property type="match status" value="1"/>
</dbReference>